<accession>A0A1H0BKW1</accession>
<dbReference type="Gene3D" id="3.40.640.10">
    <property type="entry name" value="Type I PLP-dependent aspartate aminotransferase-like (Major domain)"/>
    <property type="match status" value="1"/>
</dbReference>
<dbReference type="PANTHER" id="PTHR46383:SF1">
    <property type="entry name" value="ASPARTATE AMINOTRANSFERASE"/>
    <property type="match status" value="1"/>
</dbReference>
<evidence type="ECO:0000256" key="2">
    <source>
        <dbReference type="ARBA" id="ARBA00007441"/>
    </source>
</evidence>
<organism evidence="7 8">
    <name type="scientific">Actinacidiphila guanduensis</name>
    <dbReference type="NCBI Taxonomy" id="310781"/>
    <lineage>
        <taxon>Bacteria</taxon>
        <taxon>Bacillati</taxon>
        <taxon>Actinomycetota</taxon>
        <taxon>Actinomycetes</taxon>
        <taxon>Kitasatosporales</taxon>
        <taxon>Streptomycetaceae</taxon>
        <taxon>Actinacidiphila</taxon>
    </lineage>
</organism>
<dbReference type="InterPro" id="IPR015422">
    <property type="entry name" value="PyrdxlP-dep_Trfase_small"/>
</dbReference>
<dbReference type="EMBL" id="FNIE01000004">
    <property type="protein sequence ID" value="SDN46231.1"/>
    <property type="molecule type" value="Genomic_DNA"/>
</dbReference>
<name>A0A1H0BKW1_9ACTN</name>
<dbReference type="InterPro" id="IPR004839">
    <property type="entry name" value="Aminotransferase_I/II_large"/>
</dbReference>
<dbReference type="Proteomes" id="UP000199341">
    <property type="component" value="Unassembled WGS sequence"/>
</dbReference>
<dbReference type="InterPro" id="IPR050596">
    <property type="entry name" value="AspAT/PAT-like"/>
</dbReference>
<keyword evidence="5" id="KW-0663">Pyridoxal phosphate</keyword>
<evidence type="ECO:0000313" key="8">
    <source>
        <dbReference type="Proteomes" id="UP000199341"/>
    </source>
</evidence>
<dbReference type="STRING" id="310781.SAMN05216259_104220"/>
<dbReference type="PANTHER" id="PTHR46383">
    <property type="entry name" value="ASPARTATE AMINOTRANSFERASE"/>
    <property type="match status" value="1"/>
</dbReference>
<keyword evidence="3 7" id="KW-0032">Aminotransferase</keyword>
<evidence type="ECO:0000256" key="4">
    <source>
        <dbReference type="ARBA" id="ARBA00022679"/>
    </source>
</evidence>
<evidence type="ECO:0000256" key="1">
    <source>
        <dbReference type="ARBA" id="ARBA00001933"/>
    </source>
</evidence>
<dbReference type="InterPro" id="IPR015424">
    <property type="entry name" value="PyrdxlP-dep_Trfase"/>
</dbReference>
<proteinExistence type="inferred from homology"/>
<comment type="cofactor">
    <cofactor evidence="1">
        <name>pyridoxal 5'-phosphate</name>
        <dbReference type="ChEBI" id="CHEBI:597326"/>
    </cofactor>
</comment>
<dbReference type="AlphaFoldDB" id="A0A1H0BKW1"/>
<sequence>MTETVAHVPPVDIQGFLSERTGHFVLPRQWASMRKAEKLERETGKRVIHLEKGDFQGDEFRPAPHIAEACAKAISDGHVRYVPGPGLPELRDAIAEEATRRGRPTVREEVLVTMGAKHALTQSLLTLIGPGDEVIFPNPGYPPDEFWITYAGGKVVYAPLVEPDFHFDLDALDSLITPRTKLLIINTPQRPNGMAVGYLEELSRICIERNILVLTDEIFSHMVYPPAEHRTIAAVPGMADRSLLVDTFSKTYVMTGFRIGWVVANKELITAMDIFQQNSVTNVPAFVQLAAHAALTGPQDHVTERLALLQAKRDKVVSALAKLPGIDCPTPDGSFYVFPDIRGTGMSAQQFTDYLIDEYSVGVVAGTAFGDRGEGHVRITYAAPDEVLDEGLDRIRRAVENL</sequence>
<dbReference type="OrthoDB" id="3224382at2"/>
<dbReference type="RefSeq" id="WP_093784005.1">
    <property type="nucleotide sequence ID" value="NZ_FNIE01000004.1"/>
</dbReference>
<dbReference type="InterPro" id="IPR015421">
    <property type="entry name" value="PyrdxlP-dep_Trfase_major"/>
</dbReference>
<reference evidence="7 8" key="1">
    <citation type="submission" date="2016-10" db="EMBL/GenBank/DDBJ databases">
        <authorList>
            <person name="de Groot N.N."/>
        </authorList>
    </citation>
    <scope>NUCLEOTIDE SEQUENCE [LARGE SCALE GENOMIC DNA]</scope>
    <source>
        <strain evidence="7 8">CGMCC 4.2022</strain>
    </source>
</reference>
<evidence type="ECO:0000313" key="7">
    <source>
        <dbReference type="EMBL" id="SDN46231.1"/>
    </source>
</evidence>
<evidence type="ECO:0000259" key="6">
    <source>
        <dbReference type="Pfam" id="PF00155"/>
    </source>
</evidence>
<keyword evidence="4 7" id="KW-0808">Transferase</keyword>
<feature type="domain" description="Aminotransferase class I/classII large" evidence="6">
    <location>
        <begin position="46"/>
        <end position="395"/>
    </location>
</feature>
<dbReference type="GO" id="GO:0008483">
    <property type="term" value="F:transaminase activity"/>
    <property type="evidence" value="ECO:0007669"/>
    <property type="project" value="UniProtKB-KW"/>
</dbReference>
<protein>
    <submittedName>
        <fullName evidence="7">Aspartate aminotransferase/aminotransferase</fullName>
    </submittedName>
</protein>
<dbReference type="SUPFAM" id="SSF53383">
    <property type="entry name" value="PLP-dependent transferases"/>
    <property type="match status" value="1"/>
</dbReference>
<dbReference type="Pfam" id="PF00155">
    <property type="entry name" value="Aminotran_1_2"/>
    <property type="match status" value="1"/>
</dbReference>
<comment type="similarity">
    <text evidence="2">Belongs to the class-I pyridoxal-phosphate-dependent aminotransferase family.</text>
</comment>
<gene>
    <name evidence="7" type="ORF">SAMN05216259_104220</name>
</gene>
<dbReference type="GO" id="GO:0030170">
    <property type="term" value="F:pyridoxal phosphate binding"/>
    <property type="evidence" value="ECO:0007669"/>
    <property type="project" value="InterPro"/>
</dbReference>
<evidence type="ECO:0000256" key="3">
    <source>
        <dbReference type="ARBA" id="ARBA00022576"/>
    </source>
</evidence>
<dbReference type="Gene3D" id="3.90.1150.10">
    <property type="entry name" value="Aspartate Aminotransferase, domain 1"/>
    <property type="match status" value="1"/>
</dbReference>
<keyword evidence="8" id="KW-1185">Reference proteome</keyword>
<dbReference type="CDD" id="cd00609">
    <property type="entry name" value="AAT_like"/>
    <property type="match status" value="1"/>
</dbReference>
<evidence type="ECO:0000256" key="5">
    <source>
        <dbReference type="ARBA" id="ARBA00022898"/>
    </source>
</evidence>
<dbReference type="GO" id="GO:0006520">
    <property type="term" value="P:amino acid metabolic process"/>
    <property type="evidence" value="ECO:0007669"/>
    <property type="project" value="InterPro"/>
</dbReference>